<protein>
    <recommendedName>
        <fullName evidence="3">CBM1 domain-containing protein</fullName>
    </recommendedName>
</protein>
<evidence type="ECO:0000313" key="4">
    <source>
        <dbReference type="EMBL" id="KAF3162440.1"/>
    </source>
</evidence>
<dbReference type="GO" id="GO:0005576">
    <property type="term" value="C:extracellular region"/>
    <property type="evidence" value="ECO:0007669"/>
    <property type="project" value="InterPro"/>
</dbReference>
<dbReference type="PROSITE" id="PS00562">
    <property type="entry name" value="CBM1_1"/>
    <property type="match status" value="1"/>
</dbReference>
<dbReference type="EMBL" id="JAABOJ010000006">
    <property type="protein sequence ID" value="KAF3285945.1"/>
    <property type="molecule type" value="Genomic_DNA"/>
</dbReference>
<name>A0A6G1LUK4_ORBOL</name>
<evidence type="ECO:0000313" key="8">
    <source>
        <dbReference type="Proteomes" id="UP000474640"/>
    </source>
</evidence>
<gene>
    <name evidence="5" type="ORF">TWF191_009954</name>
    <name evidence="6" type="ORF">TWF679_009754</name>
    <name evidence="4" type="ORF">TWF788_002028</name>
    <name evidence="7" type="ORF">TWF970_009512</name>
</gene>
<reference evidence="7 8" key="1">
    <citation type="submission" date="2020-01" db="EMBL/GenBank/DDBJ databases">
        <authorList>
            <person name="Palmer J.M."/>
        </authorList>
    </citation>
    <scope>NUCLEOTIDE SEQUENCE [LARGE SCALE GENOMIC DNA]</scope>
    <source>
        <strain evidence="5 10">TWF191</strain>
        <strain evidence="6">TWF679</strain>
        <strain evidence="4 9">TWF788</strain>
        <strain evidence="7 8">TWF970</strain>
    </source>
</reference>
<dbReference type="Proteomes" id="UP000614610">
    <property type="component" value="Unassembled WGS sequence"/>
</dbReference>
<dbReference type="EMBL" id="WIPF01000075">
    <property type="protein sequence ID" value="KAF3213958.1"/>
    <property type="molecule type" value="Genomic_DNA"/>
</dbReference>
<evidence type="ECO:0000256" key="2">
    <source>
        <dbReference type="SAM" id="SignalP"/>
    </source>
</evidence>
<dbReference type="GO" id="GO:0030248">
    <property type="term" value="F:cellulose binding"/>
    <property type="evidence" value="ECO:0007669"/>
    <property type="project" value="InterPro"/>
</dbReference>
<feature type="chain" id="PRO_5041175109" description="CBM1 domain-containing protein" evidence="2">
    <location>
        <begin position="19"/>
        <end position="63"/>
    </location>
</feature>
<proteinExistence type="predicted"/>
<dbReference type="Proteomes" id="UP000474640">
    <property type="component" value="Unassembled WGS sequence"/>
</dbReference>
<evidence type="ECO:0000313" key="9">
    <source>
        <dbReference type="Proteomes" id="UP000479691"/>
    </source>
</evidence>
<dbReference type="SMART" id="SM00236">
    <property type="entry name" value="fCBD"/>
    <property type="match status" value="1"/>
</dbReference>
<evidence type="ECO:0000313" key="6">
    <source>
        <dbReference type="EMBL" id="KAF3220381.1"/>
    </source>
</evidence>
<dbReference type="AlphaFoldDB" id="A0A6G1LUK4"/>
<feature type="domain" description="CBM1" evidence="3">
    <location>
        <begin position="23"/>
        <end position="59"/>
    </location>
</feature>
<dbReference type="Pfam" id="PF00734">
    <property type="entry name" value="CBM_1"/>
    <property type="match status" value="1"/>
</dbReference>
<dbReference type="PROSITE" id="PS51164">
    <property type="entry name" value="CBM1_2"/>
    <property type="match status" value="1"/>
</dbReference>
<comment type="caution">
    <text evidence="7">The sequence shown here is derived from an EMBL/GenBank/DDBJ whole genome shotgun (WGS) entry which is preliminary data.</text>
</comment>
<evidence type="ECO:0000256" key="1">
    <source>
        <dbReference type="ARBA" id="ARBA00022729"/>
    </source>
</evidence>
<dbReference type="SUPFAM" id="SSF57180">
    <property type="entry name" value="Cellulose-binding domain"/>
    <property type="match status" value="1"/>
</dbReference>
<dbReference type="EMBL" id="WIWT01000007">
    <property type="protein sequence ID" value="KAF3220381.1"/>
    <property type="molecule type" value="Genomic_DNA"/>
</dbReference>
<evidence type="ECO:0000313" key="10">
    <source>
        <dbReference type="Proteomes" id="UP000483672"/>
    </source>
</evidence>
<dbReference type="InterPro" id="IPR000254">
    <property type="entry name" value="CBD"/>
</dbReference>
<evidence type="ECO:0000259" key="3">
    <source>
        <dbReference type="PROSITE" id="PS51164"/>
    </source>
</evidence>
<dbReference type="Proteomes" id="UP000479691">
    <property type="component" value="Unassembled WGS sequence"/>
</dbReference>
<dbReference type="Proteomes" id="UP000483672">
    <property type="component" value="Unassembled WGS sequence"/>
</dbReference>
<organism evidence="7 8">
    <name type="scientific">Orbilia oligospora</name>
    <name type="common">Nematode-trapping fungus</name>
    <name type="synonym">Arthrobotrys oligospora</name>
    <dbReference type="NCBI Taxonomy" id="2813651"/>
    <lineage>
        <taxon>Eukaryota</taxon>
        <taxon>Fungi</taxon>
        <taxon>Dikarya</taxon>
        <taxon>Ascomycota</taxon>
        <taxon>Pezizomycotina</taxon>
        <taxon>Orbiliomycetes</taxon>
        <taxon>Orbiliales</taxon>
        <taxon>Orbiliaceae</taxon>
        <taxon>Orbilia</taxon>
    </lineage>
</organism>
<evidence type="ECO:0000313" key="7">
    <source>
        <dbReference type="EMBL" id="KAF3285945.1"/>
    </source>
</evidence>
<dbReference type="EMBL" id="JAABOE010000132">
    <property type="protein sequence ID" value="KAF3162440.1"/>
    <property type="molecule type" value="Genomic_DNA"/>
</dbReference>
<sequence>MKFTIALAIAALTTSTIAADCSTLRPLYSQCGGVQYTGCGTCANNAICTYVNAYYSQCYPKPY</sequence>
<feature type="signal peptide" evidence="2">
    <location>
        <begin position="1"/>
        <end position="18"/>
    </location>
</feature>
<keyword evidence="1 2" id="KW-0732">Signal</keyword>
<dbReference type="OrthoDB" id="5823761at2759"/>
<dbReference type="InterPro" id="IPR035971">
    <property type="entry name" value="CBD_sf"/>
</dbReference>
<dbReference type="GO" id="GO:0005975">
    <property type="term" value="P:carbohydrate metabolic process"/>
    <property type="evidence" value="ECO:0007669"/>
    <property type="project" value="InterPro"/>
</dbReference>
<accession>A0A6G1LUK4</accession>
<evidence type="ECO:0000313" key="5">
    <source>
        <dbReference type="EMBL" id="KAF3213958.1"/>
    </source>
</evidence>